<dbReference type="GeneID" id="54405921"/>
<dbReference type="AlphaFoldDB" id="A0A6A6AQ34"/>
<evidence type="ECO:0000313" key="1">
    <source>
        <dbReference type="EMBL" id="KAF2133313.1"/>
    </source>
</evidence>
<protein>
    <submittedName>
        <fullName evidence="1">Uncharacterized protein</fullName>
    </submittedName>
</protein>
<keyword evidence="2" id="KW-1185">Reference proteome</keyword>
<accession>A0A6A6AQ34</accession>
<sequence>MKTLQEQHALLKFWADGTDFVLDAHKSPKAEFARLAQRKRWIGGDANWKTHWQACFEEAYSYGVGRKFLLCLPNSEICS</sequence>
<dbReference type="RefSeq" id="XP_033527700.1">
    <property type="nucleotide sequence ID" value="XM_033665489.1"/>
</dbReference>
<dbReference type="OrthoDB" id="6105938at2759"/>
<dbReference type="EMBL" id="ML977499">
    <property type="protein sequence ID" value="KAF2133313.1"/>
    <property type="molecule type" value="Genomic_DNA"/>
</dbReference>
<proteinExistence type="predicted"/>
<gene>
    <name evidence="1" type="ORF">P153DRAFT_331938</name>
</gene>
<reference evidence="1" key="1">
    <citation type="journal article" date="2020" name="Stud. Mycol.">
        <title>101 Dothideomycetes genomes: a test case for predicting lifestyles and emergence of pathogens.</title>
        <authorList>
            <person name="Haridas S."/>
            <person name="Albert R."/>
            <person name="Binder M."/>
            <person name="Bloem J."/>
            <person name="Labutti K."/>
            <person name="Salamov A."/>
            <person name="Andreopoulos B."/>
            <person name="Baker S."/>
            <person name="Barry K."/>
            <person name="Bills G."/>
            <person name="Bluhm B."/>
            <person name="Cannon C."/>
            <person name="Castanera R."/>
            <person name="Culley D."/>
            <person name="Daum C."/>
            <person name="Ezra D."/>
            <person name="Gonzalez J."/>
            <person name="Henrissat B."/>
            <person name="Kuo A."/>
            <person name="Liang C."/>
            <person name="Lipzen A."/>
            <person name="Lutzoni F."/>
            <person name="Magnuson J."/>
            <person name="Mondo S."/>
            <person name="Nolan M."/>
            <person name="Ohm R."/>
            <person name="Pangilinan J."/>
            <person name="Park H.-J."/>
            <person name="Ramirez L."/>
            <person name="Alfaro M."/>
            <person name="Sun H."/>
            <person name="Tritt A."/>
            <person name="Yoshinaga Y."/>
            <person name="Zwiers L.-H."/>
            <person name="Turgeon B."/>
            <person name="Goodwin S."/>
            <person name="Spatafora J."/>
            <person name="Crous P."/>
            <person name="Grigoriev I."/>
        </authorList>
    </citation>
    <scope>NUCLEOTIDE SEQUENCE</scope>
    <source>
        <strain evidence="1">CBS 119687</strain>
    </source>
</reference>
<organism evidence="1 2">
    <name type="scientific">Dothidotthia symphoricarpi CBS 119687</name>
    <dbReference type="NCBI Taxonomy" id="1392245"/>
    <lineage>
        <taxon>Eukaryota</taxon>
        <taxon>Fungi</taxon>
        <taxon>Dikarya</taxon>
        <taxon>Ascomycota</taxon>
        <taxon>Pezizomycotina</taxon>
        <taxon>Dothideomycetes</taxon>
        <taxon>Pleosporomycetidae</taxon>
        <taxon>Pleosporales</taxon>
        <taxon>Dothidotthiaceae</taxon>
        <taxon>Dothidotthia</taxon>
    </lineage>
</organism>
<dbReference type="Proteomes" id="UP000799771">
    <property type="component" value="Unassembled WGS sequence"/>
</dbReference>
<evidence type="ECO:0000313" key="2">
    <source>
        <dbReference type="Proteomes" id="UP000799771"/>
    </source>
</evidence>
<name>A0A6A6AQ34_9PLEO</name>